<feature type="transmembrane region" description="Helical" evidence="7">
    <location>
        <begin position="58"/>
        <end position="80"/>
    </location>
</feature>
<dbReference type="PANTHER" id="PTHR43495">
    <property type="entry name" value="GABA PERMEASE"/>
    <property type="match status" value="1"/>
</dbReference>
<feature type="transmembrane region" description="Helical" evidence="7">
    <location>
        <begin position="136"/>
        <end position="156"/>
    </location>
</feature>
<dbReference type="PANTHER" id="PTHR43495:SF5">
    <property type="entry name" value="GAMMA-AMINOBUTYRIC ACID PERMEASE"/>
    <property type="match status" value="1"/>
</dbReference>
<dbReference type="AlphaFoldDB" id="A0A949TK94"/>
<feature type="transmembrane region" description="Helical" evidence="7">
    <location>
        <begin position="168"/>
        <end position="191"/>
    </location>
</feature>
<evidence type="ECO:0000256" key="6">
    <source>
        <dbReference type="ARBA" id="ARBA00023136"/>
    </source>
</evidence>
<dbReference type="GO" id="GO:0016020">
    <property type="term" value="C:membrane"/>
    <property type="evidence" value="ECO:0007669"/>
    <property type="project" value="UniProtKB-SubCell"/>
</dbReference>
<keyword evidence="2" id="KW-0813">Transport</keyword>
<dbReference type="Proteomes" id="UP000694308">
    <property type="component" value="Unassembled WGS sequence"/>
</dbReference>
<dbReference type="Pfam" id="PF00324">
    <property type="entry name" value="AA_permease"/>
    <property type="match status" value="1"/>
</dbReference>
<evidence type="ECO:0000256" key="3">
    <source>
        <dbReference type="ARBA" id="ARBA00022692"/>
    </source>
</evidence>
<dbReference type="InterPro" id="IPR004841">
    <property type="entry name" value="AA-permease/SLC12A_dom"/>
</dbReference>
<proteinExistence type="predicted"/>
<name>A0A949TK94_9CLOT</name>
<keyword evidence="3 7" id="KW-0812">Transmembrane</keyword>
<evidence type="ECO:0000259" key="8">
    <source>
        <dbReference type="Pfam" id="PF00324"/>
    </source>
</evidence>
<evidence type="ECO:0000256" key="5">
    <source>
        <dbReference type="ARBA" id="ARBA00022989"/>
    </source>
</evidence>
<evidence type="ECO:0000313" key="9">
    <source>
        <dbReference type="EMBL" id="MBV7274389.1"/>
    </source>
</evidence>
<feature type="transmembrane region" description="Helical" evidence="7">
    <location>
        <begin position="412"/>
        <end position="431"/>
    </location>
</feature>
<feature type="transmembrane region" description="Helical" evidence="7">
    <location>
        <begin position="211"/>
        <end position="234"/>
    </location>
</feature>
<feature type="transmembrane region" description="Helical" evidence="7">
    <location>
        <begin position="345"/>
        <end position="364"/>
    </location>
</feature>
<organism evidence="9 10">
    <name type="scientific">Clostridium thailandense</name>
    <dbReference type="NCBI Taxonomy" id="2794346"/>
    <lineage>
        <taxon>Bacteria</taxon>
        <taxon>Bacillati</taxon>
        <taxon>Bacillota</taxon>
        <taxon>Clostridia</taxon>
        <taxon>Eubacteriales</taxon>
        <taxon>Clostridiaceae</taxon>
        <taxon>Clostridium</taxon>
    </lineage>
</organism>
<keyword evidence="5 7" id="KW-1133">Transmembrane helix</keyword>
<dbReference type="PIRSF" id="PIRSF006060">
    <property type="entry name" value="AA_transporter"/>
    <property type="match status" value="1"/>
</dbReference>
<sequence length="463" mass="51403">MEKQRTRIRFNKNYDALENKENPKKFSASHLAGLGVGGVIGAGYFLGCGLAIHESGPSVVIAYLLGGLIMLQVLGSMTSINVNRLTHGSFRVYTEQFCGPYLGFLLGWIVFISGIFTIASESIAMSVFIKFWFPNIPLPATSVFFTFLIVIINSLNMENFGRIEGTMAALKILALILFIVLGAYALIFNPLPTYPKNFTSIRAFFPNGISGFFQSMLIVIFSYSGISAIVMASSEVENAKTTIPKAVSYMSISIILVYILSMFTLISLIAWDKISTDQSPFVQAINSLKLSWAAYIINIIILLAAFSVMVASYYASIQMVTSLAEAKKAPSLFAKASKKGFYRNSWILVGAVSIVLVALSFLLSQKLFNYLVSASSYFTFINWITNLFTYLIWLKKRNKNEVYKSPLVLGRFGAYVTILAIAFMFIMSLGVPDFRMGFYSALIIITLITFSYIILNKTHLEND</sequence>
<feature type="transmembrane region" description="Helical" evidence="7">
    <location>
        <begin position="246"/>
        <end position="271"/>
    </location>
</feature>
<comment type="subcellular location">
    <subcellularLocation>
        <location evidence="1">Membrane</location>
        <topology evidence="1">Multi-pass membrane protein</topology>
    </subcellularLocation>
</comment>
<feature type="transmembrane region" description="Helical" evidence="7">
    <location>
        <begin position="101"/>
        <end position="124"/>
    </location>
</feature>
<evidence type="ECO:0000256" key="7">
    <source>
        <dbReference type="SAM" id="Phobius"/>
    </source>
</evidence>
<keyword evidence="10" id="KW-1185">Reference proteome</keyword>
<dbReference type="GO" id="GO:0006865">
    <property type="term" value="P:amino acid transport"/>
    <property type="evidence" value="ECO:0007669"/>
    <property type="project" value="UniProtKB-KW"/>
</dbReference>
<dbReference type="RefSeq" id="WP_218321455.1">
    <property type="nucleotide sequence ID" value="NZ_JAEEGC010000076.1"/>
</dbReference>
<feature type="transmembrane region" description="Helical" evidence="7">
    <location>
        <begin position="437"/>
        <end position="455"/>
    </location>
</feature>
<keyword evidence="4" id="KW-0029">Amino-acid transport</keyword>
<protein>
    <submittedName>
        <fullName evidence="9">Amino acid permease</fullName>
    </submittedName>
</protein>
<evidence type="ECO:0000256" key="4">
    <source>
        <dbReference type="ARBA" id="ARBA00022970"/>
    </source>
</evidence>
<evidence type="ECO:0000256" key="1">
    <source>
        <dbReference type="ARBA" id="ARBA00004141"/>
    </source>
</evidence>
<feature type="transmembrane region" description="Helical" evidence="7">
    <location>
        <begin position="31"/>
        <end position="52"/>
    </location>
</feature>
<gene>
    <name evidence="9" type="ORF">I6U48_15945</name>
</gene>
<comment type="caution">
    <text evidence="9">The sequence shown here is derived from an EMBL/GenBank/DDBJ whole genome shotgun (WGS) entry which is preliminary data.</text>
</comment>
<feature type="transmembrane region" description="Helical" evidence="7">
    <location>
        <begin position="291"/>
        <end position="315"/>
    </location>
</feature>
<evidence type="ECO:0000256" key="2">
    <source>
        <dbReference type="ARBA" id="ARBA00022448"/>
    </source>
</evidence>
<feature type="transmembrane region" description="Helical" evidence="7">
    <location>
        <begin position="370"/>
        <end position="392"/>
    </location>
</feature>
<evidence type="ECO:0000313" key="10">
    <source>
        <dbReference type="Proteomes" id="UP000694308"/>
    </source>
</evidence>
<accession>A0A949TK94</accession>
<keyword evidence="6 7" id="KW-0472">Membrane</keyword>
<feature type="domain" description="Amino acid permease/ SLC12A" evidence="8">
    <location>
        <begin position="34"/>
        <end position="457"/>
    </location>
</feature>
<dbReference type="EMBL" id="JAEEGC010000076">
    <property type="protein sequence ID" value="MBV7274389.1"/>
    <property type="molecule type" value="Genomic_DNA"/>
</dbReference>
<dbReference type="GO" id="GO:0055085">
    <property type="term" value="P:transmembrane transport"/>
    <property type="evidence" value="ECO:0007669"/>
    <property type="project" value="InterPro"/>
</dbReference>
<reference evidence="9" key="1">
    <citation type="submission" date="2020-12" db="EMBL/GenBank/DDBJ databases">
        <title>Clostridium thailandense sp. nov., a novel acetogenic bacterium isolated from peat land soil in Thailand.</title>
        <authorList>
            <person name="Chaikitkaew S."/>
            <person name="Birkeland N.K."/>
        </authorList>
    </citation>
    <scope>NUCLEOTIDE SEQUENCE</scope>
    <source>
        <strain evidence="9">PL3</strain>
    </source>
</reference>